<gene>
    <name evidence="1" type="ordered locus">GTNG_1438</name>
</gene>
<sequence length="66" mass="7446">MQRRTLQQGRRRQDSDPSVVTLAETTFYLKGSQMSDAGTIVDLSVLDVFGAPLFGSKGTRRKLFFY</sequence>
<dbReference type="HOGENOM" id="CLU_2825015_0_0_9"/>
<reference evidence="1 2" key="1">
    <citation type="journal article" date="2007" name="Proc. Natl. Acad. Sci. U.S.A.">
        <title>Genome and proteome of long-chain alkane degrading Geobacillus thermodenitrificans NG80-2 isolated from a deep-subsurface oil reservoir.</title>
        <authorList>
            <person name="Feng L."/>
            <person name="Wang W."/>
            <person name="Cheng J."/>
            <person name="Ren Y."/>
            <person name="Zhao G."/>
            <person name="Gao C."/>
            <person name="Tang Y."/>
            <person name="Liu X."/>
            <person name="Han W."/>
            <person name="Peng X."/>
            <person name="Liu R."/>
            <person name="Wang L."/>
        </authorList>
    </citation>
    <scope>NUCLEOTIDE SEQUENCE [LARGE SCALE GENOMIC DNA]</scope>
    <source>
        <strain evidence="1 2">NG80-2</strain>
    </source>
</reference>
<dbReference type="KEGG" id="gtn:GTNG_1438"/>
<organism evidence="1 2">
    <name type="scientific">Geobacillus thermodenitrificans (strain NG80-2)</name>
    <dbReference type="NCBI Taxonomy" id="420246"/>
    <lineage>
        <taxon>Bacteria</taxon>
        <taxon>Bacillati</taxon>
        <taxon>Bacillota</taxon>
        <taxon>Bacilli</taxon>
        <taxon>Bacillales</taxon>
        <taxon>Anoxybacillaceae</taxon>
        <taxon>Geobacillus</taxon>
    </lineage>
</organism>
<proteinExistence type="predicted"/>
<protein>
    <submittedName>
        <fullName evidence="1">Uncharacterized protein</fullName>
    </submittedName>
</protein>
<dbReference type="Proteomes" id="UP000001578">
    <property type="component" value="Chromosome"/>
</dbReference>
<name>A4INA4_GEOTN</name>
<evidence type="ECO:0000313" key="1">
    <source>
        <dbReference type="EMBL" id="ABO66808.1"/>
    </source>
</evidence>
<dbReference type="GeneID" id="87620975"/>
<dbReference type="RefSeq" id="WP_011887327.1">
    <property type="nucleotide sequence ID" value="NC_009328.1"/>
</dbReference>
<accession>A4INA4</accession>
<dbReference type="AlphaFoldDB" id="A4INA4"/>
<evidence type="ECO:0000313" key="2">
    <source>
        <dbReference type="Proteomes" id="UP000001578"/>
    </source>
</evidence>
<dbReference type="EMBL" id="CP000557">
    <property type="protein sequence ID" value="ABO66808.1"/>
    <property type="molecule type" value="Genomic_DNA"/>
</dbReference>